<reference evidence="8 9" key="1">
    <citation type="submission" date="2019-04" db="EMBL/GenBank/DDBJ databases">
        <authorList>
            <person name="Li J."/>
        </authorList>
    </citation>
    <scope>NUCLEOTIDE SEQUENCE [LARGE SCALE GENOMIC DNA]</scope>
    <source>
        <strain evidence="8 9">KCTC 42687</strain>
    </source>
</reference>
<dbReference type="Gene3D" id="3.90.25.10">
    <property type="entry name" value="UDP-galactose 4-epimerase, domain 1"/>
    <property type="match status" value="1"/>
</dbReference>
<dbReference type="GO" id="GO:0019305">
    <property type="term" value="P:dTDP-rhamnose biosynthetic process"/>
    <property type="evidence" value="ECO:0007669"/>
    <property type="project" value="UniProtKB-UniPathway"/>
</dbReference>
<keyword evidence="6" id="KW-0521">NADP</keyword>
<dbReference type="PANTHER" id="PTHR10491">
    <property type="entry name" value="DTDP-4-DEHYDRORHAMNOSE REDUCTASE"/>
    <property type="match status" value="1"/>
</dbReference>
<evidence type="ECO:0000256" key="4">
    <source>
        <dbReference type="ARBA" id="ARBA00017099"/>
    </source>
</evidence>
<evidence type="ECO:0000256" key="2">
    <source>
        <dbReference type="ARBA" id="ARBA00010944"/>
    </source>
</evidence>
<feature type="domain" description="RmlD-like substrate binding" evidence="7">
    <location>
        <begin position="4"/>
        <end position="281"/>
    </location>
</feature>
<sequence length="285" mass="29673">MRDLLVFGRTGQVAQDLALLALEATYLGRDRADLTDPEACAAAILAARPQAVINAAAYTAVDKAEADADTARLVNADAPAAMARACAELGIPFLHISTDYVFDGTGDQPRAEDAPTGPLGTYGATKLAGEAAVAAAGGHWAVMRTSWVFSAHGANFVKTMLRLGAERDRLTVVADQIGGPTPAADIAGAALSMIAAMRDDPAKGGLYHFAGAPDTSWAGFAREIMAQAGLGAEIADIPSSDYPTPAARPLNSRLDCTRIAQDFGIARPDWRAGLARVLDQLRDKA</sequence>
<comment type="function">
    <text evidence="6">Catalyzes the reduction of dTDP-6-deoxy-L-lyxo-4-hexulose to yield dTDP-L-rhamnose.</text>
</comment>
<comment type="pathway">
    <text evidence="1 6">Carbohydrate biosynthesis; dTDP-L-rhamnose biosynthesis.</text>
</comment>
<dbReference type="NCBIfam" id="TIGR01214">
    <property type="entry name" value="rmlD"/>
    <property type="match status" value="1"/>
</dbReference>
<dbReference type="OrthoDB" id="9803892at2"/>
<dbReference type="Pfam" id="PF04321">
    <property type="entry name" value="RmlD_sub_bind"/>
    <property type="match status" value="1"/>
</dbReference>
<dbReference type="InterPro" id="IPR029903">
    <property type="entry name" value="RmlD-like-bd"/>
</dbReference>
<comment type="similarity">
    <text evidence="2 6">Belongs to the dTDP-4-dehydrorhamnose reductase family.</text>
</comment>
<dbReference type="AlphaFoldDB" id="A0A4U0RD07"/>
<organism evidence="8 9">
    <name type="scientific">Paracoccus gahaiensis</name>
    <dbReference type="NCBI Taxonomy" id="1706839"/>
    <lineage>
        <taxon>Bacteria</taxon>
        <taxon>Pseudomonadati</taxon>
        <taxon>Pseudomonadota</taxon>
        <taxon>Alphaproteobacteria</taxon>
        <taxon>Rhodobacterales</taxon>
        <taxon>Paracoccaceae</taxon>
        <taxon>Paracoccus</taxon>
    </lineage>
</organism>
<evidence type="ECO:0000256" key="1">
    <source>
        <dbReference type="ARBA" id="ARBA00004781"/>
    </source>
</evidence>
<evidence type="ECO:0000256" key="6">
    <source>
        <dbReference type="RuleBase" id="RU364082"/>
    </source>
</evidence>
<keyword evidence="9" id="KW-1185">Reference proteome</keyword>
<name>A0A4U0RD07_9RHOB</name>
<comment type="cofactor">
    <cofactor evidence="6">
        <name>Mg(2+)</name>
        <dbReference type="ChEBI" id="CHEBI:18420"/>
    </cofactor>
    <text evidence="6">Binds 1 Mg(2+) ion per monomer.</text>
</comment>
<gene>
    <name evidence="8" type="primary">rfbD</name>
    <name evidence="8" type="ORF">FA743_03170</name>
</gene>
<proteinExistence type="inferred from homology"/>
<dbReference type="UniPathway" id="UPA00124"/>
<dbReference type="InterPro" id="IPR005913">
    <property type="entry name" value="dTDP_dehydrorham_reduct"/>
</dbReference>
<dbReference type="RefSeq" id="WP_136884443.1">
    <property type="nucleotide sequence ID" value="NZ_SUNI01000002.1"/>
</dbReference>
<dbReference type="EC" id="1.1.1.133" evidence="3 6"/>
<dbReference type="SUPFAM" id="SSF51735">
    <property type="entry name" value="NAD(P)-binding Rossmann-fold domains"/>
    <property type="match status" value="1"/>
</dbReference>
<dbReference type="Gene3D" id="3.40.50.720">
    <property type="entry name" value="NAD(P)-binding Rossmann-like Domain"/>
    <property type="match status" value="1"/>
</dbReference>
<protein>
    <recommendedName>
        <fullName evidence="4 6">dTDP-4-dehydrorhamnose reductase</fullName>
        <ecNumber evidence="3 6">1.1.1.133</ecNumber>
    </recommendedName>
</protein>
<dbReference type="Proteomes" id="UP000309747">
    <property type="component" value="Unassembled WGS sequence"/>
</dbReference>
<keyword evidence="6 8" id="KW-0560">Oxidoreductase</keyword>
<evidence type="ECO:0000313" key="9">
    <source>
        <dbReference type="Proteomes" id="UP000309747"/>
    </source>
</evidence>
<comment type="catalytic activity">
    <reaction evidence="5 6">
        <text>dTDP-beta-L-rhamnose + NADP(+) = dTDP-4-dehydro-beta-L-rhamnose + NADPH + H(+)</text>
        <dbReference type="Rhea" id="RHEA:21796"/>
        <dbReference type="ChEBI" id="CHEBI:15378"/>
        <dbReference type="ChEBI" id="CHEBI:57510"/>
        <dbReference type="ChEBI" id="CHEBI:57783"/>
        <dbReference type="ChEBI" id="CHEBI:58349"/>
        <dbReference type="ChEBI" id="CHEBI:62830"/>
        <dbReference type="EC" id="1.1.1.133"/>
    </reaction>
</comment>
<comment type="caution">
    <text evidence="8">The sequence shown here is derived from an EMBL/GenBank/DDBJ whole genome shotgun (WGS) entry which is preliminary data.</text>
</comment>
<evidence type="ECO:0000256" key="3">
    <source>
        <dbReference type="ARBA" id="ARBA00012929"/>
    </source>
</evidence>
<dbReference type="PANTHER" id="PTHR10491:SF4">
    <property type="entry name" value="METHIONINE ADENOSYLTRANSFERASE 2 SUBUNIT BETA"/>
    <property type="match status" value="1"/>
</dbReference>
<dbReference type="InterPro" id="IPR036291">
    <property type="entry name" value="NAD(P)-bd_dom_sf"/>
</dbReference>
<dbReference type="EMBL" id="SUNI01000002">
    <property type="protein sequence ID" value="TJZ93243.1"/>
    <property type="molecule type" value="Genomic_DNA"/>
</dbReference>
<evidence type="ECO:0000256" key="5">
    <source>
        <dbReference type="ARBA" id="ARBA00048200"/>
    </source>
</evidence>
<dbReference type="CDD" id="cd05254">
    <property type="entry name" value="dTDP_HR_like_SDR_e"/>
    <property type="match status" value="1"/>
</dbReference>
<dbReference type="GO" id="GO:0008831">
    <property type="term" value="F:dTDP-4-dehydrorhamnose reductase activity"/>
    <property type="evidence" value="ECO:0007669"/>
    <property type="project" value="UniProtKB-EC"/>
</dbReference>
<accession>A0A4U0RD07</accession>
<evidence type="ECO:0000313" key="8">
    <source>
        <dbReference type="EMBL" id="TJZ93243.1"/>
    </source>
</evidence>
<evidence type="ECO:0000259" key="7">
    <source>
        <dbReference type="Pfam" id="PF04321"/>
    </source>
</evidence>